<sequence>MTKGVLGNDPFQRGAAPRTDDAREDKAAKKKAPASKNAKGAKDSAGKSAKSGGKARGAKASAKAAQSPKPPKAGKGRSTDTKPAVTAPKTPAVAVHKFEARANGRGATSESPPKHEERTAKAPHTTREAQAAGKRGTPPPSRGADASPQASRDVSGTPTGKPGHGAPSSRTLAPAHPGDEPALLREPAAPHPSASGSPPSRPQVFAEEVHAVRPEERTVDRAMTEALAADAAEAAAKTAVDELLPGRPGQDRSIERVLATELVAELAESAVRQVLDDGHGIASERDLATLVATQVAEATAGVAVDEVLDRQATAPEERALSTAEDGDAHDLDEDEEEVWTADAWQRDPDSVPVNPPEEALDEDEGEEEEVWTADAWQRDPDSVSPNGSQAADDLAEGVERGEQDGVHISVSVIAGAVPTNVEPEVELPDESHDELPPSRRIPLSLVTDDAPVRRDEPEQGASAFAGTEEAAQPQGFAGRAAGMFSLAREIAGQALASEGLGRAVGAMHGLMEAVRTGLGTGGGSRLDDYGKDAGLVENLQPVLDFLYEQYWRVSVEGVDHVPRGAAILVANHSGALPYDGLVMSQVLQRERPDLREARWLVEDQVFHAPMLGTLFNRLGAVRASPENALRLLDEHRPLVVFPEGYQGASKPFAERYRLKRFGRGGFVKLALRTGAPIVPVAIVGAEETSPLLGRLPGGFLGFPSLPLTAPGPLPAKWTIRFGEPLTMEGLPPESADDLGEVQRLTEQTREAIQSMLQALLRERRSVFAG</sequence>
<comment type="caution">
    <text evidence="3">The sequence shown here is derived from an EMBL/GenBank/DDBJ whole genome shotgun (WGS) entry which is preliminary data.</text>
</comment>
<dbReference type="AlphaFoldDB" id="A0A3A8IGK4"/>
<feature type="region of interest" description="Disordered" evidence="1">
    <location>
        <begin position="1"/>
        <end position="218"/>
    </location>
</feature>
<keyword evidence="3" id="KW-0012">Acyltransferase</keyword>
<feature type="region of interest" description="Disordered" evidence="1">
    <location>
        <begin position="452"/>
        <end position="471"/>
    </location>
</feature>
<keyword evidence="3" id="KW-0808">Transferase</keyword>
<dbReference type="SUPFAM" id="SSF69593">
    <property type="entry name" value="Glycerol-3-phosphate (1)-acyltransferase"/>
    <property type="match status" value="1"/>
</dbReference>
<dbReference type="GO" id="GO:0016020">
    <property type="term" value="C:membrane"/>
    <property type="evidence" value="ECO:0007669"/>
    <property type="project" value="TreeGrafter"/>
</dbReference>
<evidence type="ECO:0000256" key="1">
    <source>
        <dbReference type="SAM" id="MobiDB-lite"/>
    </source>
</evidence>
<feature type="compositionally biased region" description="Acidic residues" evidence="1">
    <location>
        <begin position="324"/>
        <end position="339"/>
    </location>
</feature>
<dbReference type="OrthoDB" id="5241618at2"/>
<dbReference type="PANTHER" id="PTHR22753">
    <property type="entry name" value="TRANSMEMBRANE PROTEIN 68"/>
    <property type="match status" value="1"/>
</dbReference>
<dbReference type="CDD" id="cd07987">
    <property type="entry name" value="LPLAT_MGAT-like"/>
    <property type="match status" value="1"/>
</dbReference>
<reference evidence="4" key="1">
    <citation type="submission" date="2018-09" db="EMBL/GenBank/DDBJ databases">
        <authorList>
            <person name="Livingstone P.G."/>
            <person name="Whitworth D.E."/>
        </authorList>
    </citation>
    <scope>NUCLEOTIDE SEQUENCE [LARGE SCALE GENOMIC DNA]</scope>
    <source>
        <strain evidence="4">CA054A</strain>
    </source>
</reference>
<proteinExistence type="predicted"/>
<dbReference type="Proteomes" id="UP000268094">
    <property type="component" value="Unassembled WGS sequence"/>
</dbReference>
<feature type="compositionally biased region" description="Basic and acidic residues" evidence="1">
    <location>
        <begin position="207"/>
        <end position="218"/>
    </location>
</feature>
<gene>
    <name evidence="3" type="ORF">D7V88_25115</name>
</gene>
<dbReference type="EMBL" id="RAVZ01000192">
    <property type="protein sequence ID" value="RKG82577.1"/>
    <property type="molecule type" value="Genomic_DNA"/>
</dbReference>
<feature type="compositionally biased region" description="Low complexity" evidence="1">
    <location>
        <begin position="81"/>
        <end position="95"/>
    </location>
</feature>
<organism evidence="3 4">
    <name type="scientific">Corallococcus terminator</name>
    <dbReference type="NCBI Taxonomy" id="2316733"/>
    <lineage>
        <taxon>Bacteria</taxon>
        <taxon>Pseudomonadati</taxon>
        <taxon>Myxococcota</taxon>
        <taxon>Myxococcia</taxon>
        <taxon>Myxococcales</taxon>
        <taxon>Cystobacterineae</taxon>
        <taxon>Myxococcaceae</taxon>
        <taxon>Corallococcus</taxon>
    </lineage>
</organism>
<feature type="compositionally biased region" description="Acidic residues" evidence="1">
    <location>
        <begin position="358"/>
        <end position="371"/>
    </location>
</feature>
<feature type="region of interest" description="Disordered" evidence="1">
    <location>
        <begin position="307"/>
        <end position="392"/>
    </location>
</feature>
<name>A0A3A8IGK4_9BACT</name>
<protein>
    <submittedName>
        <fullName evidence="3">Acyltransferase</fullName>
    </submittedName>
</protein>
<dbReference type="InterPro" id="IPR002123">
    <property type="entry name" value="Plipid/glycerol_acylTrfase"/>
</dbReference>
<dbReference type="PANTHER" id="PTHR22753:SF14">
    <property type="entry name" value="MONOACYLGLYCEROL_DIACYLGLYCEROL O-ACYLTRANSFERASE"/>
    <property type="match status" value="1"/>
</dbReference>
<keyword evidence="4" id="KW-1185">Reference proteome</keyword>
<dbReference type="RefSeq" id="WP_120543180.1">
    <property type="nucleotide sequence ID" value="NZ_RAVZ01000192.1"/>
</dbReference>
<dbReference type="SMART" id="SM00563">
    <property type="entry name" value="PlsC"/>
    <property type="match status" value="1"/>
</dbReference>
<feature type="compositionally biased region" description="Polar residues" evidence="1">
    <location>
        <begin position="148"/>
        <end position="158"/>
    </location>
</feature>
<feature type="domain" description="Phospholipid/glycerol acyltransferase" evidence="2">
    <location>
        <begin position="566"/>
        <end position="685"/>
    </location>
</feature>
<evidence type="ECO:0000313" key="3">
    <source>
        <dbReference type="EMBL" id="RKG82577.1"/>
    </source>
</evidence>
<feature type="compositionally biased region" description="Low complexity" evidence="1">
    <location>
        <begin position="46"/>
        <end position="67"/>
    </location>
</feature>
<accession>A0A3A8IGK4</accession>
<evidence type="ECO:0000313" key="4">
    <source>
        <dbReference type="Proteomes" id="UP000268094"/>
    </source>
</evidence>
<evidence type="ECO:0000259" key="2">
    <source>
        <dbReference type="SMART" id="SM00563"/>
    </source>
</evidence>
<dbReference type="Pfam" id="PF01553">
    <property type="entry name" value="Acyltransferase"/>
    <property type="match status" value="1"/>
</dbReference>
<dbReference type="GO" id="GO:0016746">
    <property type="term" value="F:acyltransferase activity"/>
    <property type="evidence" value="ECO:0007669"/>
    <property type="project" value="UniProtKB-KW"/>
</dbReference>
<feature type="compositionally biased region" description="Basic and acidic residues" evidence="1">
    <location>
        <begin position="18"/>
        <end position="27"/>
    </location>
</feature>